<name>A0ABZ0GQU6_9GAMM</name>
<accession>A0ABZ0GQU6</accession>
<gene>
    <name evidence="1" type="ORF">RI844_03560</name>
</gene>
<protein>
    <submittedName>
        <fullName evidence="1">Uncharacterized protein</fullName>
    </submittedName>
</protein>
<keyword evidence="2" id="KW-1185">Reference proteome</keyword>
<evidence type="ECO:0000313" key="2">
    <source>
        <dbReference type="Proteomes" id="UP001301442"/>
    </source>
</evidence>
<dbReference type="RefSeq" id="WP_348397096.1">
    <property type="nucleotide sequence ID" value="NZ_CP136600.1"/>
</dbReference>
<evidence type="ECO:0000313" key="1">
    <source>
        <dbReference type="EMBL" id="WOH38324.1"/>
    </source>
</evidence>
<proteinExistence type="predicted"/>
<reference evidence="1 2" key="1">
    <citation type="submission" date="2023-09" db="EMBL/GenBank/DDBJ databases">
        <authorList>
            <person name="Qi X."/>
        </authorList>
    </citation>
    <scope>NUCLEOTIDE SEQUENCE [LARGE SCALE GENOMIC DNA]</scope>
    <source>
        <strain evidence="1 2">S1-1</strain>
    </source>
</reference>
<dbReference type="EMBL" id="CP136600">
    <property type="protein sequence ID" value="WOH38324.1"/>
    <property type="molecule type" value="Genomic_DNA"/>
</dbReference>
<sequence length="150" mass="17447">MKKISIFILTLFVSLHVVAKDRLEIFEDYELSKEVLSVTTVKVDPNMEDVYLAGLTNSWIKAVKLQKELGYIQDWNIWSSELPQSGDFNLVLTVTFASAEDLEPNKDKYEAFMKKWGEENQKISQETSAKYPEVRELTGEYRLRKLIFKS</sequence>
<dbReference type="Proteomes" id="UP001301442">
    <property type="component" value="Chromosome"/>
</dbReference>
<organism evidence="1 2">
    <name type="scientific">Thalassotalea fonticola</name>
    <dbReference type="NCBI Taxonomy" id="3065649"/>
    <lineage>
        <taxon>Bacteria</taxon>
        <taxon>Pseudomonadati</taxon>
        <taxon>Pseudomonadota</taxon>
        <taxon>Gammaproteobacteria</taxon>
        <taxon>Alteromonadales</taxon>
        <taxon>Colwelliaceae</taxon>
        <taxon>Thalassotalea</taxon>
    </lineage>
</organism>